<dbReference type="GO" id="GO:0016740">
    <property type="term" value="F:transferase activity"/>
    <property type="evidence" value="ECO:0007669"/>
    <property type="project" value="UniProtKB-KW"/>
</dbReference>
<proteinExistence type="predicted"/>
<evidence type="ECO:0000313" key="3">
    <source>
        <dbReference type="Proteomes" id="UP000199400"/>
    </source>
</evidence>
<keyword evidence="3" id="KW-1185">Reference proteome</keyword>
<name>A0A1I1X1J1_9BACT</name>
<dbReference type="InterPro" id="IPR029044">
    <property type="entry name" value="Nucleotide-diphossugar_trans"/>
</dbReference>
<organism evidence="2 3">
    <name type="scientific">Nannocystis exedens</name>
    <dbReference type="NCBI Taxonomy" id="54"/>
    <lineage>
        <taxon>Bacteria</taxon>
        <taxon>Pseudomonadati</taxon>
        <taxon>Myxococcota</taxon>
        <taxon>Polyangia</taxon>
        <taxon>Nannocystales</taxon>
        <taxon>Nannocystaceae</taxon>
        <taxon>Nannocystis</taxon>
    </lineage>
</organism>
<dbReference type="OrthoDB" id="5510149at2"/>
<dbReference type="RefSeq" id="WP_096328958.1">
    <property type="nucleotide sequence ID" value="NZ_FOMX01000007.1"/>
</dbReference>
<dbReference type="EMBL" id="FOMX01000007">
    <property type="protein sequence ID" value="SFE01199.1"/>
    <property type="molecule type" value="Genomic_DNA"/>
</dbReference>
<gene>
    <name evidence="2" type="ORF">SAMN02745121_02670</name>
</gene>
<dbReference type="AlphaFoldDB" id="A0A1I1X1J1"/>
<accession>A0A1I1X1J1</accession>
<keyword evidence="2" id="KW-0808">Transferase</keyword>
<dbReference type="InterPro" id="IPR001173">
    <property type="entry name" value="Glyco_trans_2-like"/>
</dbReference>
<evidence type="ECO:0000313" key="2">
    <source>
        <dbReference type="EMBL" id="SFE01199.1"/>
    </source>
</evidence>
<dbReference type="Gene3D" id="3.90.550.10">
    <property type="entry name" value="Spore Coat Polysaccharide Biosynthesis Protein SpsA, Chain A"/>
    <property type="match status" value="1"/>
</dbReference>
<evidence type="ECO:0000259" key="1">
    <source>
        <dbReference type="Pfam" id="PF00535"/>
    </source>
</evidence>
<dbReference type="Proteomes" id="UP000199400">
    <property type="component" value="Unassembled WGS sequence"/>
</dbReference>
<dbReference type="SUPFAM" id="SSF53448">
    <property type="entry name" value="Nucleotide-diphospho-sugar transferases"/>
    <property type="match status" value="1"/>
</dbReference>
<dbReference type="Pfam" id="PF00535">
    <property type="entry name" value="Glycos_transf_2"/>
    <property type="match status" value="1"/>
</dbReference>
<sequence length="195" mass="21216">MQLSLSVILLLRNREPAVTQMVRRCVDVVRSRGAKARPFELLAVDQTSVDNTLSLLSVLHARIPELRTLQDVRQGMAVIEAARAARGDRWLLVDRVVDPQLMTWGLNQLESGKRAAIVPGEILAVEAKLGAQVLGNLAGGLVSAQQAVEHELAARGQRAAWSPAPDRGVAERAALFVRQRLGWVGLSQLDRPLGT</sequence>
<protein>
    <submittedName>
        <fullName evidence="2">Glycosyl transferase family 2</fullName>
    </submittedName>
</protein>
<feature type="domain" description="Glycosyltransferase 2-like" evidence="1">
    <location>
        <begin position="6"/>
        <end position="92"/>
    </location>
</feature>
<reference evidence="3" key="1">
    <citation type="submission" date="2016-10" db="EMBL/GenBank/DDBJ databases">
        <authorList>
            <person name="Varghese N."/>
            <person name="Submissions S."/>
        </authorList>
    </citation>
    <scope>NUCLEOTIDE SEQUENCE [LARGE SCALE GENOMIC DNA]</scope>
    <source>
        <strain evidence="3">ATCC 25963</strain>
    </source>
</reference>